<dbReference type="CDD" id="cd04305">
    <property type="entry name" value="HAD_Neu5Ac-Pase_like"/>
    <property type="match status" value="1"/>
</dbReference>
<dbReference type="InterPro" id="IPR006439">
    <property type="entry name" value="HAD-SF_hydro_IA"/>
</dbReference>
<keyword evidence="3" id="KW-0718">Serine biosynthesis</keyword>
<dbReference type="InterPro" id="IPR044266">
    <property type="entry name" value="PSP_YsaA"/>
</dbReference>
<comment type="function">
    <text evidence="3">Catalyzes the last step of the phosphorylated serine biosynthetic pathway, i.e. dephosphorylation of O-phospho-L-serine to form L-serine.</text>
</comment>
<proteinExistence type="inferred from homology"/>
<evidence type="ECO:0000313" key="5">
    <source>
        <dbReference type="Proteomes" id="UP000187465"/>
    </source>
</evidence>
<dbReference type="InterPro" id="IPR023214">
    <property type="entry name" value="HAD_sf"/>
</dbReference>
<dbReference type="NCBIfam" id="TIGR01549">
    <property type="entry name" value="HAD-SF-IA-v1"/>
    <property type="match status" value="1"/>
</dbReference>
<dbReference type="GO" id="GO:0036424">
    <property type="term" value="F:L-phosphoserine phosphatase activity"/>
    <property type="evidence" value="ECO:0007669"/>
    <property type="project" value="UniProtKB-UniRule"/>
</dbReference>
<keyword evidence="1 3" id="KW-0378">Hydrolase</keyword>
<comment type="cofactor">
    <cofactor evidence="3">
        <name>Mg(2+)</name>
        <dbReference type="ChEBI" id="CHEBI:18420"/>
    </cofactor>
    <cofactor evidence="3">
        <name>Co(2+)</name>
        <dbReference type="ChEBI" id="CHEBI:48828"/>
    </cofactor>
</comment>
<dbReference type="PANTHER" id="PTHR46470:SF3">
    <property type="entry name" value="N-ACYLNEURAMINATE-9-PHOSPHATASE"/>
    <property type="match status" value="1"/>
</dbReference>
<evidence type="ECO:0000256" key="2">
    <source>
        <dbReference type="ARBA" id="ARBA00022842"/>
    </source>
</evidence>
<dbReference type="EC" id="3.1.3.3" evidence="3"/>
<comment type="similarity">
    <text evidence="3">Belongs to the HAD-like hydrolase superfamily.</text>
</comment>
<dbReference type="SFLD" id="SFLDG01135">
    <property type="entry name" value="C1.5.6:_HAD__Beta-PGM__Phospha"/>
    <property type="match status" value="1"/>
</dbReference>
<dbReference type="NCBIfam" id="TIGR01509">
    <property type="entry name" value="HAD-SF-IA-v3"/>
    <property type="match status" value="1"/>
</dbReference>
<dbReference type="Gene3D" id="1.20.120.710">
    <property type="entry name" value="Haloacid dehalogenase hydrolase-like domain"/>
    <property type="match status" value="1"/>
</dbReference>
<dbReference type="SFLD" id="SFLDG01129">
    <property type="entry name" value="C1.5:_HAD__Beta-PGM__Phosphata"/>
    <property type="match status" value="1"/>
</dbReference>
<dbReference type="KEGG" id="pod:PODO_16935"/>
<dbReference type="GeneID" id="31571868"/>
<dbReference type="RefSeq" id="WP_036687714.1">
    <property type="nucleotide sequence ID" value="NZ_CP009428.1"/>
</dbReference>
<keyword evidence="3" id="KW-0170">Cobalt</keyword>
<dbReference type="InterPro" id="IPR036412">
    <property type="entry name" value="HAD-like_sf"/>
</dbReference>
<dbReference type="SFLD" id="SFLDS00003">
    <property type="entry name" value="Haloacid_Dehalogenase"/>
    <property type="match status" value="1"/>
</dbReference>
<sequence>MPISAVLFDLDDTLLWDDRSVEEAFRSACEAAGDTIDPQELEVAVRKEASSLYESYETFPFTKMIGINPYEALWANFTAGEQPEFRQLEQLAPVYRKESWRRGLAALGVEDEALAETLATKFAAERRKRPYIYEETMHVLEQLRGQVKLLLLTNGCPALQQEKLDGVPELIPFFDHIVISGSFGKGKPDKEIFLHALELLDVTPEQAVMVGDKLTTDIRGGLAAGLTTVWINRKGRAPSLDIHPDHEINHLEELLPLVQSL</sequence>
<dbReference type="Pfam" id="PF00702">
    <property type="entry name" value="Hydrolase"/>
    <property type="match status" value="1"/>
</dbReference>
<dbReference type="Gene3D" id="3.40.50.1000">
    <property type="entry name" value="HAD superfamily/HAD-like"/>
    <property type="match status" value="1"/>
</dbReference>
<accession>A0A1R0WRK9</accession>
<comment type="pathway">
    <text evidence="3">Amino-acid biosynthesis; L-serine biosynthesis; L-serine from 3-phospho-D-glycerate: step 3/3.</text>
</comment>
<dbReference type="AlphaFoldDB" id="A0A1R0WRK9"/>
<reference evidence="4 5" key="1">
    <citation type="submission" date="2016-10" db="EMBL/GenBank/DDBJ databases">
        <title>Paenibacillus species isolates.</title>
        <authorList>
            <person name="Beno S.M."/>
        </authorList>
    </citation>
    <scope>NUCLEOTIDE SEQUENCE [LARGE SCALE GENOMIC DNA]</scope>
    <source>
        <strain evidence="4 5">FSL H7-0604</strain>
    </source>
</reference>
<comment type="caution">
    <text evidence="4">The sequence shown here is derived from an EMBL/GenBank/DDBJ whole genome shotgun (WGS) entry which is preliminary data.</text>
</comment>
<protein>
    <recommendedName>
        <fullName evidence="3">Phosphoserine phosphatase</fullName>
        <shortName evidence="3">PSP</shortName>
        <ecNumber evidence="3">3.1.3.3</ecNumber>
    </recommendedName>
</protein>
<dbReference type="PANTHER" id="PTHR46470">
    <property type="entry name" value="N-ACYLNEURAMINATE-9-PHOSPHATASE"/>
    <property type="match status" value="1"/>
</dbReference>
<dbReference type="Proteomes" id="UP000187465">
    <property type="component" value="Unassembled WGS sequence"/>
</dbReference>
<keyword evidence="2 3" id="KW-0460">Magnesium</keyword>
<comment type="catalytic activity">
    <reaction evidence="3">
        <text>O-phospho-D-serine + H2O = D-serine + phosphate</text>
        <dbReference type="Rhea" id="RHEA:24873"/>
        <dbReference type="ChEBI" id="CHEBI:15377"/>
        <dbReference type="ChEBI" id="CHEBI:35247"/>
        <dbReference type="ChEBI" id="CHEBI:43474"/>
        <dbReference type="ChEBI" id="CHEBI:58680"/>
        <dbReference type="EC" id="3.1.3.3"/>
    </reaction>
</comment>
<dbReference type="HAMAP" id="MF_02240">
    <property type="entry name" value="PSP"/>
    <property type="match status" value="1"/>
</dbReference>
<keyword evidence="3" id="KW-0028">Amino-acid biosynthesis</keyword>
<name>A0A1R0WRK9_9BACL</name>
<dbReference type="SUPFAM" id="SSF56784">
    <property type="entry name" value="HAD-like"/>
    <property type="match status" value="1"/>
</dbReference>
<organism evidence="4 5">
    <name type="scientific">Paenibacillus odorifer</name>
    <dbReference type="NCBI Taxonomy" id="189426"/>
    <lineage>
        <taxon>Bacteria</taxon>
        <taxon>Bacillati</taxon>
        <taxon>Bacillota</taxon>
        <taxon>Bacilli</taxon>
        <taxon>Bacillales</taxon>
        <taxon>Paenibacillaceae</taxon>
        <taxon>Paenibacillus</taxon>
    </lineage>
</organism>
<dbReference type="InterPro" id="IPR051400">
    <property type="entry name" value="HAD-like_hydrolase"/>
</dbReference>
<evidence type="ECO:0000256" key="1">
    <source>
        <dbReference type="ARBA" id="ARBA00022801"/>
    </source>
</evidence>
<evidence type="ECO:0000256" key="3">
    <source>
        <dbReference type="HAMAP-Rule" id="MF_02240"/>
    </source>
</evidence>
<evidence type="ECO:0000313" key="4">
    <source>
        <dbReference type="EMBL" id="OMD19839.1"/>
    </source>
</evidence>
<dbReference type="EMBL" id="MKQP01000111">
    <property type="protein sequence ID" value="OMD19839.1"/>
    <property type="molecule type" value="Genomic_DNA"/>
</dbReference>
<comment type="catalytic activity">
    <reaction evidence="3">
        <text>O-phospho-L-serine + H2O = L-serine + phosphate</text>
        <dbReference type="Rhea" id="RHEA:21208"/>
        <dbReference type="ChEBI" id="CHEBI:15377"/>
        <dbReference type="ChEBI" id="CHEBI:33384"/>
        <dbReference type="ChEBI" id="CHEBI:43474"/>
        <dbReference type="ChEBI" id="CHEBI:57524"/>
        <dbReference type="EC" id="3.1.3.3"/>
    </reaction>
</comment>
<dbReference type="GO" id="GO:0006564">
    <property type="term" value="P:L-serine biosynthetic process"/>
    <property type="evidence" value="ECO:0007669"/>
    <property type="project" value="UniProtKB-UniRule"/>
</dbReference>
<gene>
    <name evidence="4" type="ORF">BJP51_10960</name>
</gene>